<dbReference type="Proteomes" id="UP001497516">
    <property type="component" value="Chromosome 1"/>
</dbReference>
<dbReference type="InterPro" id="IPR038408">
    <property type="entry name" value="GNK2_sf"/>
</dbReference>
<evidence type="ECO:0000313" key="4">
    <source>
        <dbReference type="EMBL" id="CAL1357361.1"/>
    </source>
</evidence>
<organism evidence="4 5">
    <name type="scientific">Linum trigynum</name>
    <dbReference type="NCBI Taxonomy" id="586398"/>
    <lineage>
        <taxon>Eukaryota</taxon>
        <taxon>Viridiplantae</taxon>
        <taxon>Streptophyta</taxon>
        <taxon>Embryophyta</taxon>
        <taxon>Tracheophyta</taxon>
        <taxon>Spermatophyta</taxon>
        <taxon>Magnoliopsida</taxon>
        <taxon>eudicotyledons</taxon>
        <taxon>Gunneridae</taxon>
        <taxon>Pentapetalae</taxon>
        <taxon>rosids</taxon>
        <taxon>fabids</taxon>
        <taxon>Malpighiales</taxon>
        <taxon>Linaceae</taxon>
        <taxon>Linum</taxon>
    </lineage>
</organism>
<dbReference type="AlphaFoldDB" id="A0AAV2CNU3"/>
<dbReference type="PROSITE" id="PS51473">
    <property type="entry name" value="GNK2"/>
    <property type="match status" value="1"/>
</dbReference>
<evidence type="ECO:0000256" key="2">
    <source>
        <dbReference type="ARBA" id="ARBA00022737"/>
    </source>
</evidence>
<accession>A0AAV2CNU3</accession>
<reference evidence="4 5" key="1">
    <citation type="submission" date="2024-04" db="EMBL/GenBank/DDBJ databases">
        <authorList>
            <person name="Fracassetti M."/>
        </authorList>
    </citation>
    <scope>NUCLEOTIDE SEQUENCE [LARGE SCALE GENOMIC DNA]</scope>
</reference>
<protein>
    <recommendedName>
        <fullName evidence="3">Gnk2-homologous domain-containing protein</fullName>
    </recommendedName>
</protein>
<proteinExistence type="predicted"/>
<evidence type="ECO:0000313" key="5">
    <source>
        <dbReference type="Proteomes" id="UP001497516"/>
    </source>
</evidence>
<keyword evidence="5" id="KW-1185">Reference proteome</keyword>
<name>A0AAV2CNU3_9ROSI</name>
<keyword evidence="1" id="KW-0732">Signal</keyword>
<sequence>MGVLVRRLDARMATVLISPLILTTINGGFHGGVIIISAEAALDPLCAASHEWFCSPTDFDSSDTQEKLLSHITSPLKCEPFHNDEFPPPGAVPDAYVHSICADDNDPNCGDCLTRATQLMRDNCQGKDGAQYGTEQCCVRYEKKRFCRA</sequence>
<evidence type="ECO:0000256" key="1">
    <source>
        <dbReference type="ARBA" id="ARBA00022729"/>
    </source>
</evidence>
<dbReference type="InterPro" id="IPR002902">
    <property type="entry name" value="GNK2"/>
</dbReference>
<evidence type="ECO:0000259" key="3">
    <source>
        <dbReference type="PROSITE" id="PS51473"/>
    </source>
</evidence>
<keyword evidence="2" id="KW-0677">Repeat</keyword>
<dbReference type="EMBL" id="OZ034813">
    <property type="protein sequence ID" value="CAL1357361.1"/>
    <property type="molecule type" value="Genomic_DNA"/>
</dbReference>
<dbReference type="Pfam" id="PF01657">
    <property type="entry name" value="Stress-antifung"/>
    <property type="match status" value="1"/>
</dbReference>
<gene>
    <name evidence="4" type="ORF">LTRI10_LOCUS4999</name>
</gene>
<feature type="domain" description="Gnk2-homologous" evidence="3">
    <location>
        <begin position="47"/>
        <end position="146"/>
    </location>
</feature>
<dbReference type="Gene3D" id="3.30.430.20">
    <property type="entry name" value="Gnk2 domain, C-X8-C-X2-C motif"/>
    <property type="match status" value="1"/>
</dbReference>